<sequence length="85" mass="9650">MQRANCVGLHSRLAPRDAPPPRGLIWEFTGASRISLRHISLKILHERLFTGSGGFYASEPHHPPSADRICNRFSLPRRKKEICFS</sequence>
<comment type="caution">
    <text evidence="2">The sequence shown here is derived from an EMBL/GenBank/DDBJ whole genome shotgun (WGS) entry which is preliminary data.</text>
</comment>
<reference evidence="2 3" key="1">
    <citation type="journal article" date="2021" name="Sci. Rep.">
        <title>Chromosome anchoring in Senegalese sole (Solea senegalensis) reveals sex-associated markers and genome rearrangements in flatfish.</title>
        <authorList>
            <person name="Guerrero-Cozar I."/>
            <person name="Gomez-Garrido J."/>
            <person name="Berbel C."/>
            <person name="Martinez-Blanch J.F."/>
            <person name="Alioto T."/>
            <person name="Claros M.G."/>
            <person name="Gagnaire P.A."/>
            <person name="Manchado M."/>
        </authorList>
    </citation>
    <scope>NUCLEOTIDE SEQUENCE [LARGE SCALE GENOMIC DNA]</scope>
    <source>
        <strain evidence="2">Sse05_10M</strain>
    </source>
</reference>
<name>A0AAV6QLL1_SOLSE</name>
<dbReference type="AlphaFoldDB" id="A0AAV6QLL1"/>
<dbReference type="EMBL" id="JAGKHQ010000016">
    <property type="protein sequence ID" value="KAG7493555.1"/>
    <property type="molecule type" value="Genomic_DNA"/>
</dbReference>
<evidence type="ECO:0000313" key="2">
    <source>
        <dbReference type="EMBL" id="KAG7493555.1"/>
    </source>
</evidence>
<feature type="region of interest" description="Disordered" evidence="1">
    <location>
        <begin position="1"/>
        <end position="20"/>
    </location>
</feature>
<dbReference type="Proteomes" id="UP000693946">
    <property type="component" value="Linkage Group LG4"/>
</dbReference>
<organism evidence="2 3">
    <name type="scientific">Solea senegalensis</name>
    <name type="common">Senegalese sole</name>
    <dbReference type="NCBI Taxonomy" id="28829"/>
    <lineage>
        <taxon>Eukaryota</taxon>
        <taxon>Metazoa</taxon>
        <taxon>Chordata</taxon>
        <taxon>Craniata</taxon>
        <taxon>Vertebrata</taxon>
        <taxon>Euteleostomi</taxon>
        <taxon>Actinopterygii</taxon>
        <taxon>Neopterygii</taxon>
        <taxon>Teleostei</taxon>
        <taxon>Neoteleostei</taxon>
        <taxon>Acanthomorphata</taxon>
        <taxon>Carangaria</taxon>
        <taxon>Pleuronectiformes</taxon>
        <taxon>Pleuronectoidei</taxon>
        <taxon>Soleidae</taxon>
        <taxon>Solea</taxon>
    </lineage>
</organism>
<evidence type="ECO:0000313" key="3">
    <source>
        <dbReference type="Proteomes" id="UP000693946"/>
    </source>
</evidence>
<keyword evidence="3" id="KW-1185">Reference proteome</keyword>
<accession>A0AAV6QLL1</accession>
<protein>
    <submittedName>
        <fullName evidence="2">Uncharacterized protein</fullName>
    </submittedName>
</protein>
<evidence type="ECO:0000256" key="1">
    <source>
        <dbReference type="SAM" id="MobiDB-lite"/>
    </source>
</evidence>
<proteinExistence type="predicted"/>
<gene>
    <name evidence="2" type="ORF">JOB18_011776</name>
</gene>